<sequence length="38" mass="4444">MLALEVFLATKWKLNDYIFIELGSIVVFNWCANKSIRP</sequence>
<reference evidence="1 2" key="1">
    <citation type="journal article" date="2019" name="Genome Biol. Evol.">
        <title>Insights into the evolution of the New World diploid cottons (Gossypium, subgenus Houzingenia) based on genome sequencing.</title>
        <authorList>
            <person name="Grover C.E."/>
            <person name="Arick M.A. 2nd"/>
            <person name="Thrash A."/>
            <person name="Conover J.L."/>
            <person name="Sanders W.S."/>
            <person name="Peterson D.G."/>
            <person name="Frelichowski J.E."/>
            <person name="Scheffler J.A."/>
            <person name="Scheffler B.E."/>
            <person name="Wendel J.F."/>
        </authorList>
    </citation>
    <scope>NUCLEOTIDE SEQUENCE [LARGE SCALE GENOMIC DNA]</scope>
    <source>
        <strain evidence="1">27</strain>
        <tissue evidence="1">Leaf</tissue>
    </source>
</reference>
<evidence type="ECO:0000313" key="2">
    <source>
        <dbReference type="Proteomes" id="UP000593561"/>
    </source>
</evidence>
<proteinExistence type="predicted"/>
<keyword evidence="2" id="KW-1185">Reference proteome</keyword>
<gene>
    <name evidence="1" type="ORF">Godav_023180</name>
</gene>
<accession>A0A7J8SS98</accession>
<evidence type="ECO:0000313" key="1">
    <source>
        <dbReference type="EMBL" id="MBA0628456.1"/>
    </source>
</evidence>
<dbReference type="AlphaFoldDB" id="A0A7J8SS98"/>
<dbReference type="Proteomes" id="UP000593561">
    <property type="component" value="Unassembled WGS sequence"/>
</dbReference>
<comment type="caution">
    <text evidence="1">The sequence shown here is derived from an EMBL/GenBank/DDBJ whole genome shotgun (WGS) entry which is preliminary data.</text>
</comment>
<dbReference type="EMBL" id="JABFAC010000011">
    <property type="protein sequence ID" value="MBA0628456.1"/>
    <property type="molecule type" value="Genomic_DNA"/>
</dbReference>
<organism evidence="1 2">
    <name type="scientific">Gossypium davidsonii</name>
    <name type="common">Davidson's cotton</name>
    <name type="synonym">Gossypium klotzschianum subsp. davidsonii</name>
    <dbReference type="NCBI Taxonomy" id="34287"/>
    <lineage>
        <taxon>Eukaryota</taxon>
        <taxon>Viridiplantae</taxon>
        <taxon>Streptophyta</taxon>
        <taxon>Embryophyta</taxon>
        <taxon>Tracheophyta</taxon>
        <taxon>Spermatophyta</taxon>
        <taxon>Magnoliopsida</taxon>
        <taxon>eudicotyledons</taxon>
        <taxon>Gunneridae</taxon>
        <taxon>Pentapetalae</taxon>
        <taxon>rosids</taxon>
        <taxon>malvids</taxon>
        <taxon>Malvales</taxon>
        <taxon>Malvaceae</taxon>
        <taxon>Malvoideae</taxon>
        <taxon>Gossypium</taxon>
    </lineage>
</organism>
<name>A0A7J8SS98_GOSDV</name>
<protein>
    <submittedName>
        <fullName evidence="1">Uncharacterized protein</fullName>
    </submittedName>
</protein>